<gene>
    <name evidence="2" type="ORF">CEXT_123681</name>
</gene>
<protein>
    <submittedName>
        <fullName evidence="2">Uncharacterized protein</fullName>
    </submittedName>
</protein>
<feature type="region of interest" description="Disordered" evidence="1">
    <location>
        <begin position="1"/>
        <end position="21"/>
    </location>
</feature>
<proteinExistence type="predicted"/>
<organism evidence="2 3">
    <name type="scientific">Caerostris extrusa</name>
    <name type="common">Bark spider</name>
    <name type="synonym">Caerostris bankana</name>
    <dbReference type="NCBI Taxonomy" id="172846"/>
    <lineage>
        <taxon>Eukaryota</taxon>
        <taxon>Metazoa</taxon>
        <taxon>Ecdysozoa</taxon>
        <taxon>Arthropoda</taxon>
        <taxon>Chelicerata</taxon>
        <taxon>Arachnida</taxon>
        <taxon>Araneae</taxon>
        <taxon>Araneomorphae</taxon>
        <taxon>Entelegynae</taxon>
        <taxon>Araneoidea</taxon>
        <taxon>Araneidae</taxon>
        <taxon>Caerostris</taxon>
    </lineage>
</organism>
<reference evidence="2 3" key="1">
    <citation type="submission" date="2021-06" db="EMBL/GenBank/DDBJ databases">
        <title>Caerostris extrusa draft genome.</title>
        <authorList>
            <person name="Kono N."/>
            <person name="Arakawa K."/>
        </authorList>
    </citation>
    <scope>NUCLEOTIDE SEQUENCE [LARGE SCALE GENOMIC DNA]</scope>
</reference>
<evidence type="ECO:0000313" key="2">
    <source>
        <dbReference type="EMBL" id="GIY62804.1"/>
    </source>
</evidence>
<keyword evidence="3" id="KW-1185">Reference proteome</keyword>
<accession>A0AAV4UYS2</accession>
<name>A0AAV4UYS2_CAEEX</name>
<evidence type="ECO:0000313" key="3">
    <source>
        <dbReference type="Proteomes" id="UP001054945"/>
    </source>
</evidence>
<sequence>MVSGHAVGGWFGGLKESGGSK</sequence>
<feature type="non-terminal residue" evidence="2">
    <location>
        <position position="21"/>
    </location>
</feature>
<comment type="caution">
    <text evidence="2">The sequence shown here is derived from an EMBL/GenBank/DDBJ whole genome shotgun (WGS) entry which is preliminary data.</text>
</comment>
<dbReference type="EMBL" id="BPLR01013668">
    <property type="protein sequence ID" value="GIY62804.1"/>
    <property type="molecule type" value="Genomic_DNA"/>
</dbReference>
<evidence type="ECO:0000256" key="1">
    <source>
        <dbReference type="SAM" id="MobiDB-lite"/>
    </source>
</evidence>
<dbReference type="Proteomes" id="UP001054945">
    <property type="component" value="Unassembled WGS sequence"/>
</dbReference>
<dbReference type="AlphaFoldDB" id="A0AAV4UYS2"/>